<dbReference type="CDD" id="cd06089">
    <property type="entry name" value="KOW_RPL26"/>
    <property type="match status" value="1"/>
</dbReference>
<evidence type="ECO:0000313" key="8">
    <source>
        <dbReference type="EMBL" id="MBM7634657.1"/>
    </source>
</evidence>
<dbReference type="Pfam" id="PF17136">
    <property type="entry name" value="ribosomal_L24"/>
    <property type="match status" value="1"/>
</dbReference>
<evidence type="ECO:0000313" key="9">
    <source>
        <dbReference type="Proteomes" id="UP000741863"/>
    </source>
</evidence>
<comment type="function">
    <text evidence="5">One of the proteins that surrounds the polypeptide exit tunnel on the outside of the subunit.</text>
</comment>
<dbReference type="SUPFAM" id="SSF50104">
    <property type="entry name" value="Translation proteins SH3-like domain"/>
    <property type="match status" value="1"/>
</dbReference>
<evidence type="ECO:0000256" key="5">
    <source>
        <dbReference type="HAMAP-Rule" id="MF_01326"/>
    </source>
</evidence>
<dbReference type="InterPro" id="IPR003256">
    <property type="entry name" value="Ribosomal_uL24"/>
</dbReference>
<reference evidence="8 9" key="1">
    <citation type="submission" date="2021-01" db="EMBL/GenBank/DDBJ databases">
        <title>Genomic Encyclopedia of Type Strains, Phase IV (KMG-IV): sequencing the most valuable type-strain genomes for metagenomic binning, comparative biology and taxonomic classification.</title>
        <authorList>
            <person name="Goeker M."/>
        </authorList>
    </citation>
    <scope>NUCLEOTIDE SEQUENCE [LARGE SCALE GENOMIC DNA]</scope>
    <source>
        <strain evidence="8 9">DSM 25540</strain>
    </source>
</reference>
<dbReference type="GO" id="GO:0005840">
    <property type="term" value="C:ribosome"/>
    <property type="evidence" value="ECO:0007669"/>
    <property type="project" value="UniProtKB-KW"/>
</dbReference>
<comment type="caution">
    <text evidence="8">The sequence shown here is derived from an EMBL/GenBank/DDBJ whole genome shotgun (WGS) entry which is preliminary data.</text>
</comment>
<evidence type="ECO:0000256" key="6">
    <source>
        <dbReference type="RuleBase" id="RU003477"/>
    </source>
</evidence>
<keyword evidence="3 5" id="KW-0687">Ribonucleoprotein</keyword>
<dbReference type="InterPro" id="IPR005825">
    <property type="entry name" value="Ribosomal_uL24_CS"/>
</dbReference>
<dbReference type="Pfam" id="PF00467">
    <property type="entry name" value="KOW"/>
    <property type="match status" value="1"/>
</dbReference>
<comment type="subunit">
    <text evidence="5">Part of the 50S ribosomal subunit.</text>
</comment>
<keyword evidence="9" id="KW-1185">Reference proteome</keyword>
<comment type="similarity">
    <text evidence="1 5 6">Belongs to the universal ribosomal protein uL24 family.</text>
</comment>
<dbReference type="PANTHER" id="PTHR12903">
    <property type="entry name" value="MITOCHONDRIAL RIBOSOMAL PROTEIN L24"/>
    <property type="match status" value="1"/>
</dbReference>
<keyword evidence="5" id="KW-0699">rRNA-binding</keyword>
<dbReference type="PROSITE" id="PS01108">
    <property type="entry name" value="RIBOSOMAL_L24"/>
    <property type="match status" value="1"/>
</dbReference>
<dbReference type="InterPro" id="IPR057264">
    <property type="entry name" value="Ribosomal_uL24_C"/>
</dbReference>
<evidence type="ECO:0000256" key="2">
    <source>
        <dbReference type="ARBA" id="ARBA00022980"/>
    </source>
</evidence>
<dbReference type="InterPro" id="IPR005824">
    <property type="entry name" value="KOW"/>
</dbReference>
<accession>A0ABS2PGU0</accession>
<dbReference type="HAMAP" id="MF_01326_B">
    <property type="entry name" value="Ribosomal_uL24_B"/>
    <property type="match status" value="1"/>
</dbReference>
<organism evidence="8 9">
    <name type="scientific">Geomicrobium sediminis</name>
    <dbReference type="NCBI Taxonomy" id="1347788"/>
    <lineage>
        <taxon>Bacteria</taxon>
        <taxon>Bacillati</taxon>
        <taxon>Bacillota</taxon>
        <taxon>Bacilli</taxon>
        <taxon>Bacillales</taxon>
        <taxon>Geomicrobium</taxon>
    </lineage>
</organism>
<feature type="domain" description="KOW" evidence="7">
    <location>
        <begin position="7"/>
        <end position="34"/>
    </location>
</feature>
<dbReference type="InterPro" id="IPR041988">
    <property type="entry name" value="Ribosomal_uL24_KOW"/>
</dbReference>
<dbReference type="Gene3D" id="2.30.30.30">
    <property type="match status" value="1"/>
</dbReference>
<evidence type="ECO:0000256" key="4">
    <source>
        <dbReference type="ARBA" id="ARBA00035206"/>
    </source>
</evidence>
<dbReference type="SMART" id="SM00739">
    <property type="entry name" value="KOW"/>
    <property type="match status" value="1"/>
</dbReference>
<evidence type="ECO:0000259" key="7">
    <source>
        <dbReference type="SMART" id="SM00739"/>
    </source>
</evidence>
<protein>
    <recommendedName>
        <fullName evidence="4 5">Large ribosomal subunit protein uL24</fullName>
    </recommendedName>
</protein>
<keyword evidence="5" id="KW-0694">RNA-binding</keyword>
<dbReference type="InterPro" id="IPR008991">
    <property type="entry name" value="Translation_prot_SH3-like_sf"/>
</dbReference>
<gene>
    <name evidence="5" type="primary">rplX</name>
    <name evidence="8" type="ORF">JOD17_003780</name>
</gene>
<dbReference type="Proteomes" id="UP000741863">
    <property type="component" value="Unassembled WGS sequence"/>
</dbReference>
<dbReference type="InterPro" id="IPR014722">
    <property type="entry name" value="Rib_uL2_dom2"/>
</dbReference>
<comment type="function">
    <text evidence="5">One of two assembly initiator proteins, it binds directly to the 5'-end of the 23S rRNA, where it nucleates assembly of the 50S subunit.</text>
</comment>
<sequence>MAQPKLNVKAGDKVKVISGKDKGKEGVILKSLPAKERVIVEGVNVVKKHAKPTQENPQGGILNEEAAIHVSNVMLIDPKSGEPTRVGYKVEDGKKVRVAKKSGEVIDK</sequence>
<name>A0ABS2PGU0_9BACL</name>
<dbReference type="NCBIfam" id="TIGR01079">
    <property type="entry name" value="rplX_bact"/>
    <property type="match status" value="1"/>
</dbReference>
<evidence type="ECO:0000256" key="1">
    <source>
        <dbReference type="ARBA" id="ARBA00010618"/>
    </source>
</evidence>
<evidence type="ECO:0000256" key="3">
    <source>
        <dbReference type="ARBA" id="ARBA00023274"/>
    </source>
</evidence>
<proteinExistence type="inferred from homology"/>
<dbReference type="EMBL" id="JAFBEC010000015">
    <property type="protein sequence ID" value="MBM7634657.1"/>
    <property type="molecule type" value="Genomic_DNA"/>
</dbReference>
<keyword evidence="2 5" id="KW-0689">Ribosomal protein</keyword>